<dbReference type="Gene3D" id="1.10.357.10">
    <property type="entry name" value="Tetracycline Repressor, domain 2"/>
    <property type="match status" value="1"/>
</dbReference>
<dbReference type="InterPro" id="IPR009057">
    <property type="entry name" value="Homeodomain-like_sf"/>
</dbReference>
<dbReference type="KEGG" id="sna:Snas_5570"/>
<organism evidence="6 7">
    <name type="scientific">Stackebrandtia nassauensis (strain DSM 44728 / CIP 108903 / NRRL B-16338 / NBRC 102104 / LLR-40K-21)</name>
    <dbReference type="NCBI Taxonomy" id="446470"/>
    <lineage>
        <taxon>Bacteria</taxon>
        <taxon>Bacillati</taxon>
        <taxon>Actinomycetota</taxon>
        <taxon>Actinomycetes</taxon>
        <taxon>Glycomycetales</taxon>
        <taxon>Glycomycetaceae</taxon>
        <taxon>Stackebrandtia</taxon>
    </lineage>
</organism>
<dbReference type="AlphaFoldDB" id="D3PWX7"/>
<evidence type="ECO:0000313" key="7">
    <source>
        <dbReference type="Proteomes" id="UP000000844"/>
    </source>
</evidence>
<dbReference type="InterPro" id="IPR023772">
    <property type="entry name" value="DNA-bd_HTH_TetR-type_CS"/>
</dbReference>
<dbReference type="Proteomes" id="UP000000844">
    <property type="component" value="Chromosome"/>
</dbReference>
<protein>
    <submittedName>
        <fullName evidence="6">Transcriptional regulator, TetR family</fullName>
    </submittedName>
</protein>
<evidence type="ECO:0000256" key="3">
    <source>
        <dbReference type="ARBA" id="ARBA00023163"/>
    </source>
</evidence>
<keyword evidence="2 4" id="KW-0238">DNA-binding</keyword>
<dbReference type="eggNOG" id="COG1309">
    <property type="taxonomic scope" value="Bacteria"/>
</dbReference>
<dbReference type="PROSITE" id="PS50977">
    <property type="entry name" value="HTH_TETR_2"/>
    <property type="match status" value="1"/>
</dbReference>
<dbReference type="HOGENOM" id="CLU_069356_15_5_11"/>
<dbReference type="InterPro" id="IPR050109">
    <property type="entry name" value="HTH-type_TetR-like_transc_reg"/>
</dbReference>
<dbReference type="SUPFAM" id="SSF46689">
    <property type="entry name" value="Homeodomain-like"/>
    <property type="match status" value="1"/>
</dbReference>
<evidence type="ECO:0000313" key="6">
    <source>
        <dbReference type="EMBL" id="ADD45201.1"/>
    </source>
</evidence>
<keyword evidence="7" id="KW-1185">Reference proteome</keyword>
<proteinExistence type="predicted"/>
<dbReference type="EMBL" id="CP001778">
    <property type="protein sequence ID" value="ADD45201.1"/>
    <property type="molecule type" value="Genomic_DNA"/>
</dbReference>
<gene>
    <name evidence="6" type="ordered locus">Snas_5570</name>
</gene>
<keyword evidence="3" id="KW-0804">Transcription</keyword>
<dbReference type="GO" id="GO:0003700">
    <property type="term" value="F:DNA-binding transcription factor activity"/>
    <property type="evidence" value="ECO:0007669"/>
    <property type="project" value="TreeGrafter"/>
</dbReference>
<reference evidence="6 7" key="1">
    <citation type="journal article" date="2009" name="Stand. Genomic Sci.">
        <title>Complete genome sequence of Stackebrandtia nassauensis type strain (LLR-40K-21).</title>
        <authorList>
            <person name="Munk C."/>
            <person name="Lapidus A."/>
            <person name="Copeland A."/>
            <person name="Jando M."/>
            <person name="Mayilraj S."/>
            <person name="Glavina Del Rio T."/>
            <person name="Nolan M."/>
            <person name="Chen F."/>
            <person name="Lucas S."/>
            <person name="Tice H."/>
            <person name="Cheng J.F."/>
            <person name="Han C."/>
            <person name="Detter J.C."/>
            <person name="Bruce D."/>
            <person name="Goodwin L."/>
            <person name="Chain P."/>
            <person name="Pitluck S."/>
            <person name="Goker M."/>
            <person name="Ovchinikova G."/>
            <person name="Pati A."/>
            <person name="Ivanova N."/>
            <person name="Mavromatis K."/>
            <person name="Chen A."/>
            <person name="Palaniappan K."/>
            <person name="Land M."/>
            <person name="Hauser L."/>
            <person name="Chang Y.J."/>
            <person name="Jeffries C.D."/>
            <person name="Bristow J."/>
            <person name="Eisen J.A."/>
            <person name="Markowitz V."/>
            <person name="Hugenholtz P."/>
            <person name="Kyrpides N.C."/>
            <person name="Klenk H.P."/>
        </authorList>
    </citation>
    <scope>NUCLEOTIDE SEQUENCE [LARGE SCALE GENOMIC DNA]</scope>
    <source>
        <strain evidence="7">DSM 44728 / CIP 108903 / NRRL B-16338 / NBRC 102104 / LLR-40K-21</strain>
    </source>
</reference>
<dbReference type="PRINTS" id="PR00455">
    <property type="entry name" value="HTHTETR"/>
</dbReference>
<dbReference type="SUPFAM" id="SSF48498">
    <property type="entry name" value="Tetracyclin repressor-like, C-terminal domain"/>
    <property type="match status" value="1"/>
</dbReference>
<dbReference type="InterPro" id="IPR001647">
    <property type="entry name" value="HTH_TetR"/>
</dbReference>
<evidence type="ECO:0000256" key="2">
    <source>
        <dbReference type="ARBA" id="ARBA00023125"/>
    </source>
</evidence>
<evidence type="ECO:0000259" key="5">
    <source>
        <dbReference type="PROSITE" id="PS50977"/>
    </source>
</evidence>
<feature type="DNA-binding region" description="H-T-H motif" evidence="4">
    <location>
        <begin position="30"/>
        <end position="49"/>
    </location>
</feature>
<keyword evidence="1" id="KW-0805">Transcription regulation</keyword>
<dbReference type="PANTHER" id="PTHR30055">
    <property type="entry name" value="HTH-TYPE TRANSCRIPTIONAL REGULATOR RUTR"/>
    <property type="match status" value="1"/>
</dbReference>
<evidence type="ECO:0000256" key="4">
    <source>
        <dbReference type="PROSITE-ProRule" id="PRU00335"/>
    </source>
</evidence>
<name>D3PWX7_STANL</name>
<feature type="domain" description="HTH tetR-type" evidence="5">
    <location>
        <begin position="7"/>
        <end position="67"/>
    </location>
</feature>
<accession>D3PWX7</accession>
<dbReference type="PANTHER" id="PTHR30055:SF234">
    <property type="entry name" value="HTH-TYPE TRANSCRIPTIONAL REGULATOR BETI"/>
    <property type="match status" value="1"/>
</dbReference>
<sequence>MRSFIEQARRAQIIGAAIETIAEHGYANASLARIAKHADISKGVISYHFAGKEELIEQVVTQVFSAIVEEVAPRVTAAPGPREALREHIIAVGEYVLAHRTQLMALSEIINGARSTEGKPLYGISSSEDLYESLELYFASGQDSGVFRHFDRRVMAVTLQSAIDGAFGYWVVHPEHDLAAHMTELADHIDRAVLADPA</sequence>
<dbReference type="InterPro" id="IPR036271">
    <property type="entry name" value="Tet_transcr_reg_TetR-rel_C_sf"/>
</dbReference>
<dbReference type="STRING" id="446470.Snas_5570"/>
<evidence type="ECO:0000256" key="1">
    <source>
        <dbReference type="ARBA" id="ARBA00023015"/>
    </source>
</evidence>
<dbReference type="Pfam" id="PF00440">
    <property type="entry name" value="TetR_N"/>
    <property type="match status" value="1"/>
</dbReference>
<dbReference type="PROSITE" id="PS01081">
    <property type="entry name" value="HTH_TETR_1"/>
    <property type="match status" value="1"/>
</dbReference>
<dbReference type="GO" id="GO:0000976">
    <property type="term" value="F:transcription cis-regulatory region binding"/>
    <property type="evidence" value="ECO:0007669"/>
    <property type="project" value="TreeGrafter"/>
</dbReference>